<dbReference type="SUPFAM" id="SSF52540">
    <property type="entry name" value="P-loop containing nucleoside triphosphate hydrolases"/>
    <property type="match status" value="1"/>
</dbReference>
<dbReference type="Proteomes" id="UP001140094">
    <property type="component" value="Unassembled WGS sequence"/>
</dbReference>
<dbReference type="Pfam" id="PF00270">
    <property type="entry name" value="DEAD"/>
    <property type="match status" value="1"/>
</dbReference>
<evidence type="ECO:0000313" key="11">
    <source>
        <dbReference type="EMBL" id="KAJ2808788.1"/>
    </source>
</evidence>
<dbReference type="Pfam" id="PF00271">
    <property type="entry name" value="Helicase_C"/>
    <property type="match status" value="1"/>
</dbReference>
<dbReference type="PROSITE" id="PS51195">
    <property type="entry name" value="Q_MOTIF"/>
    <property type="match status" value="1"/>
</dbReference>
<dbReference type="PANTHER" id="PTHR47959">
    <property type="entry name" value="ATP-DEPENDENT RNA HELICASE RHLE-RELATED"/>
    <property type="match status" value="1"/>
</dbReference>
<feature type="compositionally biased region" description="Basic and acidic residues" evidence="7">
    <location>
        <begin position="234"/>
        <end position="243"/>
    </location>
</feature>
<feature type="region of interest" description="Disordered" evidence="7">
    <location>
        <begin position="465"/>
        <end position="484"/>
    </location>
</feature>
<keyword evidence="4" id="KW-0067">ATP-binding</keyword>
<comment type="caution">
    <text evidence="11">The sequence shown here is derived from an EMBL/GenBank/DDBJ whole genome shotgun (WGS) entry which is preliminary data.</text>
</comment>
<keyword evidence="5" id="KW-0694">RNA-binding</keyword>
<proteinExistence type="predicted"/>
<evidence type="ECO:0000256" key="3">
    <source>
        <dbReference type="ARBA" id="ARBA00022806"/>
    </source>
</evidence>
<feature type="domain" description="Helicase ATP-binding" evidence="8">
    <location>
        <begin position="290"/>
        <end position="474"/>
    </location>
</feature>
<keyword evidence="2 11" id="KW-0378">Hydrolase</keyword>
<dbReference type="GO" id="GO:0005524">
    <property type="term" value="F:ATP binding"/>
    <property type="evidence" value="ECO:0007669"/>
    <property type="project" value="UniProtKB-KW"/>
</dbReference>
<dbReference type="GO" id="GO:0005829">
    <property type="term" value="C:cytosol"/>
    <property type="evidence" value="ECO:0007669"/>
    <property type="project" value="TreeGrafter"/>
</dbReference>
<evidence type="ECO:0000256" key="2">
    <source>
        <dbReference type="ARBA" id="ARBA00022801"/>
    </source>
</evidence>
<evidence type="ECO:0000259" key="8">
    <source>
        <dbReference type="PROSITE" id="PS51192"/>
    </source>
</evidence>
<dbReference type="SMART" id="SM00490">
    <property type="entry name" value="HELICc"/>
    <property type="match status" value="1"/>
</dbReference>
<organism evidence="11 12">
    <name type="scientific">Coemansia guatemalensis</name>
    <dbReference type="NCBI Taxonomy" id="2761395"/>
    <lineage>
        <taxon>Eukaryota</taxon>
        <taxon>Fungi</taxon>
        <taxon>Fungi incertae sedis</taxon>
        <taxon>Zoopagomycota</taxon>
        <taxon>Kickxellomycotina</taxon>
        <taxon>Kickxellomycetes</taxon>
        <taxon>Kickxellales</taxon>
        <taxon>Kickxellaceae</taxon>
        <taxon>Coemansia</taxon>
    </lineage>
</organism>
<protein>
    <submittedName>
        <fullName evidence="11">ATP-dependent RNA helicase</fullName>
        <ecNumber evidence="11">3.6.4.13</ecNumber>
    </submittedName>
</protein>
<dbReference type="GO" id="GO:0003724">
    <property type="term" value="F:RNA helicase activity"/>
    <property type="evidence" value="ECO:0007669"/>
    <property type="project" value="UniProtKB-EC"/>
</dbReference>
<keyword evidence="1" id="KW-0547">Nucleotide-binding</keyword>
<dbReference type="EC" id="3.6.4.13" evidence="11"/>
<evidence type="ECO:0000256" key="6">
    <source>
        <dbReference type="PROSITE-ProRule" id="PRU00552"/>
    </source>
</evidence>
<feature type="short sequence motif" description="Q motif" evidence="6">
    <location>
        <begin position="259"/>
        <end position="287"/>
    </location>
</feature>
<dbReference type="InterPro" id="IPR050079">
    <property type="entry name" value="DEAD_box_RNA_helicase"/>
</dbReference>
<dbReference type="InterPro" id="IPR027417">
    <property type="entry name" value="P-loop_NTPase"/>
</dbReference>
<dbReference type="GO" id="GO:0003723">
    <property type="term" value="F:RNA binding"/>
    <property type="evidence" value="ECO:0007669"/>
    <property type="project" value="UniProtKB-KW"/>
</dbReference>
<dbReference type="GO" id="GO:0016787">
    <property type="term" value="F:hydrolase activity"/>
    <property type="evidence" value="ECO:0007669"/>
    <property type="project" value="UniProtKB-KW"/>
</dbReference>
<reference evidence="11" key="1">
    <citation type="submission" date="2022-07" db="EMBL/GenBank/DDBJ databases">
        <title>Phylogenomic reconstructions and comparative analyses of Kickxellomycotina fungi.</title>
        <authorList>
            <person name="Reynolds N.K."/>
            <person name="Stajich J.E."/>
            <person name="Barry K."/>
            <person name="Grigoriev I.V."/>
            <person name="Crous P."/>
            <person name="Smith M.E."/>
        </authorList>
    </citation>
    <scope>NUCLEOTIDE SEQUENCE</scope>
    <source>
        <strain evidence="11">NRRL 1565</strain>
    </source>
</reference>
<dbReference type="InterPro" id="IPR014014">
    <property type="entry name" value="RNA_helicase_DEAD_Q_motif"/>
</dbReference>
<feature type="region of interest" description="Disordered" evidence="7">
    <location>
        <begin position="148"/>
        <end position="177"/>
    </location>
</feature>
<dbReference type="InterPro" id="IPR014001">
    <property type="entry name" value="Helicase_ATP-bd"/>
</dbReference>
<evidence type="ECO:0000313" key="12">
    <source>
        <dbReference type="Proteomes" id="UP001140094"/>
    </source>
</evidence>
<dbReference type="SMART" id="SM00487">
    <property type="entry name" value="DEXDc"/>
    <property type="match status" value="1"/>
</dbReference>
<evidence type="ECO:0000259" key="10">
    <source>
        <dbReference type="PROSITE" id="PS51195"/>
    </source>
</evidence>
<dbReference type="InterPro" id="IPR001650">
    <property type="entry name" value="Helicase_C-like"/>
</dbReference>
<feature type="region of interest" description="Disordered" evidence="7">
    <location>
        <begin position="219"/>
        <end position="252"/>
    </location>
</feature>
<dbReference type="OrthoDB" id="4310724at2759"/>
<dbReference type="CDD" id="cd18787">
    <property type="entry name" value="SF2_C_DEAD"/>
    <property type="match status" value="1"/>
</dbReference>
<keyword evidence="3 11" id="KW-0347">Helicase</keyword>
<evidence type="ECO:0000256" key="4">
    <source>
        <dbReference type="ARBA" id="ARBA00022840"/>
    </source>
</evidence>
<feature type="compositionally biased region" description="Polar residues" evidence="7">
    <location>
        <begin position="34"/>
        <end position="44"/>
    </location>
</feature>
<evidence type="ECO:0000259" key="9">
    <source>
        <dbReference type="PROSITE" id="PS51194"/>
    </source>
</evidence>
<feature type="domain" description="Helicase C-terminal" evidence="9">
    <location>
        <begin position="528"/>
        <end position="671"/>
    </location>
</feature>
<evidence type="ECO:0000256" key="5">
    <source>
        <dbReference type="ARBA" id="ARBA00022884"/>
    </source>
</evidence>
<evidence type="ECO:0000256" key="1">
    <source>
        <dbReference type="ARBA" id="ARBA00022741"/>
    </source>
</evidence>
<dbReference type="EMBL" id="JANBUO010000024">
    <property type="protein sequence ID" value="KAJ2808788.1"/>
    <property type="molecule type" value="Genomic_DNA"/>
</dbReference>
<dbReference type="Gene3D" id="3.40.50.300">
    <property type="entry name" value="P-loop containing nucleotide triphosphate hydrolases"/>
    <property type="match status" value="2"/>
</dbReference>
<dbReference type="PROSITE" id="PS51192">
    <property type="entry name" value="HELICASE_ATP_BIND_1"/>
    <property type="match status" value="1"/>
</dbReference>
<gene>
    <name evidence="11" type="primary">MAK5</name>
    <name evidence="11" type="ORF">H4R20_000646</name>
</gene>
<feature type="domain" description="DEAD-box RNA helicase Q" evidence="10">
    <location>
        <begin position="259"/>
        <end position="287"/>
    </location>
</feature>
<dbReference type="AlphaFoldDB" id="A0A9W8I4U9"/>
<accession>A0A9W8I4U9</accession>
<keyword evidence="12" id="KW-1185">Reference proteome</keyword>
<dbReference type="CDD" id="cd17946">
    <property type="entry name" value="DEADc_DDX24"/>
    <property type="match status" value="1"/>
</dbReference>
<name>A0A9W8I4U9_9FUNG</name>
<evidence type="ECO:0000256" key="7">
    <source>
        <dbReference type="SAM" id="MobiDB-lite"/>
    </source>
</evidence>
<dbReference type="InterPro" id="IPR011545">
    <property type="entry name" value="DEAD/DEAH_box_helicase_dom"/>
</dbReference>
<feature type="compositionally biased region" description="Basic residues" evidence="7">
    <location>
        <begin position="467"/>
        <end position="476"/>
    </location>
</feature>
<feature type="region of interest" description="Disordered" evidence="7">
    <location>
        <begin position="1"/>
        <end position="94"/>
    </location>
</feature>
<feature type="compositionally biased region" description="Basic residues" evidence="7">
    <location>
        <begin position="148"/>
        <end position="158"/>
    </location>
</feature>
<dbReference type="PANTHER" id="PTHR47959:SF24">
    <property type="entry name" value="ATP-DEPENDENT RNA HELICASE"/>
    <property type="match status" value="1"/>
</dbReference>
<dbReference type="PROSITE" id="PS51194">
    <property type="entry name" value="HELICASE_CTER"/>
    <property type="match status" value="1"/>
</dbReference>
<sequence length="806" mass="89681">MKHPRSRVGGTKAASQQTQRSNKRRKPEQKASKDASNSWESITMNPPPLPTAQALSQPKATRPGKPLKMRRSHASIAVKPTSEAASASDSDNAEGWDWRDVAVPTHIAAADNEIGGVVSLQEIDGVNCTWEEDETTGGRVLKLSKVKSAKELKKRNRPGRVPPPSHADLADSDDEAEDISEAINWNDFVLVDDFSDEKAERGELQSIGSLMQEAGAVEHNGGSLSHFPDEQDLEDTKSEHDSLPKVADGDIEDPDVDVSAWQRLGVHADLLRALKHLGFAVPTEIQSKSLPASLSGSDLIGAAETGSGKTLAFGIPMLQYLSARQTAWTGPTGLVLAPTRELAIQVKNHLKAMARFCRAHVIAIVGGMSQPKQERLLNSCPDIIIATPGRFWELVSSNDTLLTQLQNIKFLAVDEADRMLEPGHFKELKLILKAVNEQPLQEQKNKRQTFVFSATLLKDMQLVSRKVSQKAQRRNSGKPEPGSMKDLIERIGFQDKQPALIDVTSSVATARTLVESRIDCLVSEKDYYLYYFLTRYPARTLVFANSIDTIRRILPILRLLGINVFGLHAQMEQRQRLKNVDRFRETENAVLVASDVAARGLDIPQVEYVIHYQIPRSGDLYVHRSGRTARASNEGLAIMLVSPEERKLYHKMCAKLDKDISAFPIDLDLVGRLKPRVDLAREVDLREHKLNKQAHERNWFKKNANELDIDLDSDFIPSSGDEEGAELDRSVKQERERIKVLKSKLNHLLSQKIHGRGVSGRYLSGSIISDLAERLIDTTNTNKAIPTLFKESALVAARLRHNKKRS</sequence>